<name>A0A381UJE2_9ZZZZ</name>
<keyword evidence="4" id="KW-0813">Transport</keyword>
<protein>
    <recommendedName>
        <fullName evidence="7">PhoU domain-containing protein</fullName>
    </recommendedName>
</protein>
<organism evidence="8">
    <name type="scientific">marine metagenome</name>
    <dbReference type="NCBI Taxonomy" id="408172"/>
    <lineage>
        <taxon>unclassified sequences</taxon>
        <taxon>metagenomes</taxon>
        <taxon>ecological metagenomes</taxon>
    </lineage>
</organism>
<dbReference type="GO" id="GO:0006817">
    <property type="term" value="P:phosphate ion transport"/>
    <property type="evidence" value="ECO:0007669"/>
    <property type="project" value="UniProtKB-KW"/>
</dbReference>
<evidence type="ECO:0000256" key="2">
    <source>
        <dbReference type="ARBA" id="ARBA00008107"/>
    </source>
</evidence>
<evidence type="ECO:0000259" key="7">
    <source>
        <dbReference type="Pfam" id="PF01895"/>
    </source>
</evidence>
<proteinExistence type="inferred from homology"/>
<evidence type="ECO:0000256" key="6">
    <source>
        <dbReference type="ARBA" id="ARBA00022592"/>
    </source>
</evidence>
<dbReference type="FunFam" id="1.20.58.220:FF:000004">
    <property type="entry name" value="Phosphate-specific transport system accessory protein PhoU"/>
    <property type="match status" value="1"/>
</dbReference>
<dbReference type="GO" id="GO:0005737">
    <property type="term" value="C:cytoplasm"/>
    <property type="evidence" value="ECO:0007669"/>
    <property type="project" value="UniProtKB-SubCell"/>
</dbReference>
<dbReference type="AlphaFoldDB" id="A0A381UJE2"/>
<keyword evidence="5" id="KW-0963">Cytoplasm</keyword>
<comment type="similarity">
    <text evidence="2">Belongs to the PhoU family.</text>
</comment>
<feature type="domain" description="PhoU" evidence="7">
    <location>
        <begin position="120"/>
        <end position="205"/>
    </location>
</feature>
<keyword evidence="6" id="KW-0592">Phosphate transport</keyword>
<evidence type="ECO:0000313" key="8">
    <source>
        <dbReference type="EMBL" id="SVA27778.1"/>
    </source>
</evidence>
<gene>
    <name evidence="8" type="ORF">METZ01_LOCUS80632</name>
</gene>
<evidence type="ECO:0000256" key="3">
    <source>
        <dbReference type="ARBA" id="ARBA00011738"/>
    </source>
</evidence>
<dbReference type="EMBL" id="UINC01006481">
    <property type="protein sequence ID" value="SVA27778.1"/>
    <property type="molecule type" value="Genomic_DNA"/>
</dbReference>
<dbReference type="GO" id="GO:0030643">
    <property type="term" value="P:intracellular phosphate ion homeostasis"/>
    <property type="evidence" value="ECO:0007669"/>
    <property type="project" value="InterPro"/>
</dbReference>
<dbReference type="PANTHER" id="PTHR42930">
    <property type="entry name" value="PHOSPHATE-SPECIFIC TRANSPORT SYSTEM ACCESSORY PROTEIN PHOU"/>
    <property type="match status" value="1"/>
</dbReference>
<dbReference type="GO" id="GO:0045936">
    <property type="term" value="P:negative regulation of phosphate metabolic process"/>
    <property type="evidence" value="ECO:0007669"/>
    <property type="project" value="InterPro"/>
</dbReference>
<dbReference type="Pfam" id="PF01895">
    <property type="entry name" value="PhoU"/>
    <property type="match status" value="2"/>
</dbReference>
<dbReference type="InterPro" id="IPR038078">
    <property type="entry name" value="PhoU-like_sf"/>
</dbReference>
<sequence length="216" mass="24643">MPREDFERNLKLVQDEVVQLSSMVEKAIFKSIDSLKRRDLGASQQVVDEDDIIDAKQEAIENRCIDLIALESPMAVDLRVIIAAMMVANELERMGDYAEGIAKISLAMGELPPLKPLIDIPRMADKAVDMLRRSIESYVNRDIVAAKGVFHDDDEVDEMYEQVYRELLTYMMGDPTTIQRATYLLWVSHDLERVADRTTNIAERVMFLVTGKTEMD</sequence>
<dbReference type="Gene3D" id="1.20.58.220">
    <property type="entry name" value="Phosphate transport system protein phou homolog 2, domain 2"/>
    <property type="match status" value="1"/>
</dbReference>
<evidence type="ECO:0000256" key="5">
    <source>
        <dbReference type="ARBA" id="ARBA00022490"/>
    </source>
</evidence>
<accession>A0A381UJE2</accession>
<evidence type="ECO:0000256" key="1">
    <source>
        <dbReference type="ARBA" id="ARBA00004496"/>
    </source>
</evidence>
<dbReference type="PANTHER" id="PTHR42930:SF3">
    <property type="entry name" value="PHOSPHATE-SPECIFIC TRANSPORT SYSTEM ACCESSORY PROTEIN PHOU"/>
    <property type="match status" value="1"/>
</dbReference>
<dbReference type="InterPro" id="IPR028366">
    <property type="entry name" value="PhoU"/>
</dbReference>
<dbReference type="PIRSF" id="PIRSF003107">
    <property type="entry name" value="PhoU"/>
    <property type="match status" value="1"/>
</dbReference>
<dbReference type="SUPFAM" id="SSF109755">
    <property type="entry name" value="PhoU-like"/>
    <property type="match status" value="1"/>
</dbReference>
<comment type="subunit">
    <text evidence="3">Homodimer.</text>
</comment>
<feature type="domain" description="PhoU" evidence="7">
    <location>
        <begin position="18"/>
        <end position="104"/>
    </location>
</feature>
<evidence type="ECO:0000256" key="4">
    <source>
        <dbReference type="ARBA" id="ARBA00022448"/>
    </source>
</evidence>
<dbReference type="NCBIfam" id="TIGR02135">
    <property type="entry name" value="phoU_full"/>
    <property type="match status" value="1"/>
</dbReference>
<reference evidence="8" key="1">
    <citation type="submission" date="2018-05" db="EMBL/GenBank/DDBJ databases">
        <authorList>
            <person name="Lanie J.A."/>
            <person name="Ng W.-L."/>
            <person name="Kazmierczak K.M."/>
            <person name="Andrzejewski T.M."/>
            <person name="Davidsen T.M."/>
            <person name="Wayne K.J."/>
            <person name="Tettelin H."/>
            <person name="Glass J.I."/>
            <person name="Rusch D."/>
            <person name="Podicherti R."/>
            <person name="Tsui H.-C.T."/>
            <person name="Winkler M.E."/>
        </authorList>
    </citation>
    <scope>NUCLEOTIDE SEQUENCE</scope>
</reference>
<comment type="subcellular location">
    <subcellularLocation>
        <location evidence="1">Cytoplasm</location>
    </subcellularLocation>
</comment>
<dbReference type="InterPro" id="IPR026022">
    <property type="entry name" value="PhoU_dom"/>
</dbReference>